<dbReference type="GeneID" id="54363707"/>
<keyword evidence="1" id="KW-1185">Reference proteome</keyword>
<protein>
    <submittedName>
        <fullName evidence="2">Uncharacterized protein</fullName>
    </submittedName>
</protein>
<reference evidence="2" key="2">
    <citation type="submission" date="2020-04" db="EMBL/GenBank/DDBJ databases">
        <authorList>
            <consortium name="NCBI Genome Project"/>
        </authorList>
    </citation>
    <scope>NUCLEOTIDE SEQUENCE</scope>
    <source>
        <strain evidence="2">CBS 342.82</strain>
    </source>
</reference>
<accession>A0A6J3LSI4</accession>
<sequence>MPPLLRDRFASHRIALAHLHTDWTALTTAHVRNRGSVRVDDQSTLLSLSVTLSLFLGTDSPATAEGEQISRGGEGLFAFG</sequence>
<gene>
    <name evidence="2" type="ORF">K489DRAFT_384649</name>
</gene>
<proteinExistence type="predicted"/>
<name>A0A6J3LSI4_9PEZI</name>
<evidence type="ECO:0000313" key="2">
    <source>
        <dbReference type="RefSeq" id="XP_033455777.1"/>
    </source>
</evidence>
<dbReference type="Proteomes" id="UP000504637">
    <property type="component" value="Unplaced"/>
</dbReference>
<evidence type="ECO:0000313" key="1">
    <source>
        <dbReference type="Proteomes" id="UP000504637"/>
    </source>
</evidence>
<organism evidence="2">
    <name type="scientific">Dissoconium aciculare CBS 342.82</name>
    <dbReference type="NCBI Taxonomy" id="1314786"/>
    <lineage>
        <taxon>Eukaryota</taxon>
        <taxon>Fungi</taxon>
        <taxon>Dikarya</taxon>
        <taxon>Ascomycota</taxon>
        <taxon>Pezizomycotina</taxon>
        <taxon>Dothideomycetes</taxon>
        <taxon>Dothideomycetidae</taxon>
        <taxon>Mycosphaerellales</taxon>
        <taxon>Dissoconiaceae</taxon>
        <taxon>Dissoconium</taxon>
    </lineage>
</organism>
<reference evidence="2" key="1">
    <citation type="submission" date="2020-01" db="EMBL/GenBank/DDBJ databases">
        <authorList>
            <consortium name="DOE Joint Genome Institute"/>
            <person name="Haridas S."/>
            <person name="Albert R."/>
            <person name="Binder M."/>
            <person name="Bloem J."/>
            <person name="Labutti K."/>
            <person name="Salamov A."/>
            <person name="Andreopoulos B."/>
            <person name="Baker S.E."/>
            <person name="Barry K."/>
            <person name="Bills G."/>
            <person name="Bluhm B.H."/>
            <person name="Cannon C."/>
            <person name="Castanera R."/>
            <person name="Culley D.E."/>
            <person name="Daum C."/>
            <person name="Ezra D."/>
            <person name="Gonzalez J.B."/>
            <person name="Henrissat B."/>
            <person name="Kuo A."/>
            <person name="Liang C."/>
            <person name="Lipzen A."/>
            <person name="Lutzoni F."/>
            <person name="Magnuson J."/>
            <person name="Mondo S."/>
            <person name="Nolan M."/>
            <person name="Ohm R."/>
            <person name="Pangilinan J."/>
            <person name="Park H.-J."/>
            <person name="Ramirez L."/>
            <person name="Alfaro M."/>
            <person name="Sun H."/>
            <person name="Tritt A."/>
            <person name="Yoshinaga Y."/>
            <person name="Zwiers L.-H."/>
            <person name="Turgeon B.G."/>
            <person name="Goodwin S.B."/>
            <person name="Spatafora J.W."/>
            <person name="Crous P.W."/>
            <person name="Grigoriev I.V."/>
        </authorList>
    </citation>
    <scope>NUCLEOTIDE SEQUENCE</scope>
    <source>
        <strain evidence="2">CBS 342.82</strain>
    </source>
</reference>
<dbReference type="RefSeq" id="XP_033455777.1">
    <property type="nucleotide sequence ID" value="XM_033605907.1"/>
</dbReference>
<reference evidence="2" key="3">
    <citation type="submission" date="2025-08" db="UniProtKB">
        <authorList>
            <consortium name="RefSeq"/>
        </authorList>
    </citation>
    <scope>IDENTIFICATION</scope>
    <source>
        <strain evidence="2">CBS 342.82</strain>
    </source>
</reference>
<dbReference type="AlphaFoldDB" id="A0A6J3LSI4"/>